<keyword evidence="2" id="KW-0479">Metal-binding</keyword>
<dbReference type="SUPFAM" id="SSF53649">
    <property type="entry name" value="Alkaline phosphatase-like"/>
    <property type="match status" value="1"/>
</dbReference>
<dbReference type="PROSITE" id="PS00149">
    <property type="entry name" value="SULFATASE_2"/>
    <property type="match status" value="1"/>
</dbReference>
<dbReference type="PANTHER" id="PTHR42693:SF33">
    <property type="entry name" value="ARYLSULFATASE"/>
    <property type="match status" value="1"/>
</dbReference>
<dbReference type="Pfam" id="PF00884">
    <property type="entry name" value="Sulfatase"/>
    <property type="match status" value="1"/>
</dbReference>
<keyword evidence="3" id="KW-0378">Hydrolase</keyword>
<dbReference type="PANTHER" id="PTHR42693">
    <property type="entry name" value="ARYLSULFATASE FAMILY MEMBER"/>
    <property type="match status" value="1"/>
</dbReference>
<keyword evidence="4" id="KW-0106">Calcium</keyword>
<protein>
    <submittedName>
        <fullName evidence="7">Arylsulfatase</fullName>
    </submittedName>
</protein>
<proteinExistence type="inferred from homology"/>
<feature type="chain" id="PRO_5045452971" evidence="5">
    <location>
        <begin position="30"/>
        <end position="525"/>
    </location>
</feature>
<accession>A0ABU9SQH0</accession>
<evidence type="ECO:0000259" key="6">
    <source>
        <dbReference type="Pfam" id="PF00884"/>
    </source>
</evidence>
<feature type="domain" description="Sulfatase N-terminal" evidence="6">
    <location>
        <begin position="42"/>
        <end position="409"/>
    </location>
</feature>
<keyword evidence="8" id="KW-1185">Reference proteome</keyword>
<dbReference type="Gene3D" id="3.30.1120.10">
    <property type="match status" value="1"/>
</dbReference>
<dbReference type="InterPro" id="IPR000917">
    <property type="entry name" value="Sulfatase_N"/>
</dbReference>
<sequence length="525" mass="57469">MTVIRTTMSRYLTFIMGVTTLSAGGGAFAAEQPSQSSLSQKPNVVIFYVDDLGYGDISPNGAIGVSTPNLDALASKGVSFTDAHSTASTCTPSRYSLLTGEHGFRQNAAILPGDAPALIRPGKATLPSMLQKAGYTTGVIGKWHLGLGDGSVDWNQDVKPGPLEIGFNYSFLLPATGDRVPTVYLEDHKVVNLERSDPIEVSYDHKVGDRPTGVEHPELLRMKADLQHSETIVNGISRIGSMSGGESALWVDEEFPDVFSEKAVDFIEKSKKDPFFLFFSFQDIHVPRLPNERFKGKSTMGPRGDAIAQMDWVVGRVMQELKIQGVADNTLVIFTSDNGPVLDDGYDDMAVEMLGEHTPAGPFRGGKYSVFEGGTRVPMIVYWPNNSAHIRSNALISQVDIYASLAGLVNQPLAKKEAIDSLDVMKALLGQTSSARTYLLEESAGTVALRKNNWKYIKAISKEKGLPNWLGNKDIEMGFELTPQLFDLTDDISEQTNRAKEYPVLVNAMEEKTQQLIEKGFRYSQ</sequence>
<evidence type="ECO:0000313" key="7">
    <source>
        <dbReference type="EMBL" id="MEM5495830.1"/>
    </source>
</evidence>
<reference evidence="7 8" key="1">
    <citation type="submission" date="2024-03" db="EMBL/GenBank/DDBJ databases">
        <title>Community enrichment and isolation of bacterial strains for fucoidan degradation.</title>
        <authorList>
            <person name="Sichert A."/>
        </authorList>
    </citation>
    <scope>NUCLEOTIDE SEQUENCE [LARGE SCALE GENOMIC DNA]</scope>
    <source>
        <strain evidence="7 8">AS12</strain>
    </source>
</reference>
<dbReference type="InterPro" id="IPR024607">
    <property type="entry name" value="Sulfatase_CS"/>
</dbReference>
<dbReference type="InterPro" id="IPR017850">
    <property type="entry name" value="Alkaline_phosphatase_core_sf"/>
</dbReference>
<comment type="caution">
    <text evidence="7">The sequence shown here is derived from an EMBL/GenBank/DDBJ whole genome shotgun (WGS) entry which is preliminary data.</text>
</comment>
<feature type="signal peptide" evidence="5">
    <location>
        <begin position="1"/>
        <end position="29"/>
    </location>
</feature>
<evidence type="ECO:0000256" key="1">
    <source>
        <dbReference type="ARBA" id="ARBA00008779"/>
    </source>
</evidence>
<evidence type="ECO:0000256" key="2">
    <source>
        <dbReference type="ARBA" id="ARBA00022723"/>
    </source>
</evidence>
<evidence type="ECO:0000256" key="5">
    <source>
        <dbReference type="SAM" id="SignalP"/>
    </source>
</evidence>
<name>A0ABU9SQH0_9ALTE</name>
<keyword evidence="5" id="KW-0732">Signal</keyword>
<dbReference type="PROSITE" id="PS00523">
    <property type="entry name" value="SULFATASE_1"/>
    <property type="match status" value="1"/>
</dbReference>
<dbReference type="Gene3D" id="3.40.720.10">
    <property type="entry name" value="Alkaline Phosphatase, subunit A"/>
    <property type="match status" value="1"/>
</dbReference>
<dbReference type="EMBL" id="JBBMQS010000001">
    <property type="protein sequence ID" value="MEM5495830.1"/>
    <property type="molecule type" value="Genomic_DNA"/>
</dbReference>
<dbReference type="Proteomes" id="UP001461163">
    <property type="component" value="Unassembled WGS sequence"/>
</dbReference>
<dbReference type="RefSeq" id="WP_342880511.1">
    <property type="nucleotide sequence ID" value="NZ_JBBMQS010000001.1"/>
</dbReference>
<dbReference type="CDD" id="cd16143">
    <property type="entry name" value="ARS_like"/>
    <property type="match status" value="1"/>
</dbReference>
<dbReference type="InterPro" id="IPR050738">
    <property type="entry name" value="Sulfatase"/>
</dbReference>
<evidence type="ECO:0000313" key="8">
    <source>
        <dbReference type="Proteomes" id="UP001461163"/>
    </source>
</evidence>
<evidence type="ECO:0000256" key="4">
    <source>
        <dbReference type="ARBA" id="ARBA00022837"/>
    </source>
</evidence>
<comment type="similarity">
    <text evidence="1">Belongs to the sulfatase family.</text>
</comment>
<evidence type="ECO:0000256" key="3">
    <source>
        <dbReference type="ARBA" id="ARBA00022801"/>
    </source>
</evidence>
<gene>
    <name evidence="7" type="ORF">WNY77_00330</name>
</gene>
<organism evidence="7 8">
    <name type="scientific">Paraglaciecola mesophila</name>
    <dbReference type="NCBI Taxonomy" id="197222"/>
    <lineage>
        <taxon>Bacteria</taxon>
        <taxon>Pseudomonadati</taxon>
        <taxon>Pseudomonadota</taxon>
        <taxon>Gammaproteobacteria</taxon>
        <taxon>Alteromonadales</taxon>
        <taxon>Alteromonadaceae</taxon>
        <taxon>Paraglaciecola</taxon>
    </lineage>
</organism>